<dbReference type="Gene3D" id="3.40.50.1110">
    <property type="entry name" value="SGNH hydrolase"/>
    <property type="match status" value="1"/>
</dbReference>
<keyword evidence="3" id="KW-1185">Reference proteome</keyword>
<evidence type="ECO:0000256" key="1">
    <source>
        <dbReference type="SAM" id="SignalP"/>
    </source>
</evidence>
<dbReference type="EMBL" id="CP049257">
    <property type="protein sequence ID" value="QIG45479.1"/>
    <property type="molecule type" value="Genomic_DNA"/>
</dbReference>
<reference evidence="2 3" key="1">
    <citation type="submission" date="2020-02" db="EMBL/GenBank/DDBJ databases">
        <title>Full genome sequence of Nocardioides sp. R-3366.</title>
        <authorList>
            <person name="Im W.-T."/>
        </authorList>
    </citation>
    <scope>NUCLEOTIDE SEQUENCE [LARGE SCALE GENOMIC DNA]</scope>
    <source>
        <strain evidence="2 3">R-3366</strain>
    </source>
</reference>
<dbReference type="InterPro" id="IPR036514">
    <property type="entry name" value="SGNH_hydro_sf"/>
</dbReference>
<gene>
    <name evidence="2" type="ORF">G5V58_24455</name>
</gene>
<sequence length="228" mass="25176">MKKLLVAGPLALLALLGAVAPASSAGGAAPDTAPHRAARPALSGTFMIGDSTTYRIAPMLSERKPDWVLDYRRGRSIRTLPSHIDAYLRQHDDPPQNFIMALGTNRCHDPEWSEARLRRAIAKLPKQTNVFLMMVVRAGQFQADKDAVLQEYNRYSRDLAHDRPHTYVIDWRGTVLADPTLDPVTGLSSLLEDGTHETGGPYGDRRGPGVQTYVKLVLQAWKKVNRGA</sequence>
<accession>A0A6G6WJS2</accession>
<dbReference type="RefSeq" id="WP_165238097.1">
    <property type="nucleotide sequence ID" value="NZ_CP049257.1"/>
</dbReference>
<evidence type="ECO:0000313" key="2">
    <source>
        <dbReference type="EMBL" id="QIG45479.1"/>
    </source>
</evidence>
<feature type="chain" id="PRO_5039131115" description="SGNH hydrolase-type esterase domain-containing protein" evidence="1">
    <location>
        <begin position="25"/>
        <end position="228"/>
    </location>
</feature>
<protein>
    <recommendedName>
        <fullName evidence="4">SGNH hydrolase-type esterase domain-containing protein</fullName>
    </recommendedName>
</protein>
<keyword evidence="1" id="KW-0732">Signal</keyword>
<evidence type="ECO:0000313" key="3">
    <source>
        <dbReference type="Proteomes" id="UP000502996"/>
    </source>
</evidence>
<proteinExistence type="predicted"/>
<dbReference type="Proteomes" id="UP000502996">
    <property type="component" value="Chromosome"/>
</dbReference>
<feature type="signal peptide" evidence="1">
    <location>
        <begin position="1"/>
        <end position="24"/>
    </location>
</feature>
<evidence type="ECO:0008006" key="4">
    <source>
        <dbReference type="Google" id="ProtNLM"/>
    </source>
</evidence>
<name>A0A6G6WJS2_9ACTN</name>
<dbReference type="KEGG" id="nano:G5V58_24455"/>
<dbReference type="SUPFAM" id="SSF52266">
    <property type="entry name" value="SGNH hydrolase"/>
    <property type="match status" value="1"/>
</dbReference>
<dbReference type="AlphaFoldDB" id="A0A6G6WJS2"/>
<organism evidence="2 3">
    <name type="scientific">Nocardioides anomalus</name>
    <dbReference type="NCBI Taxonomy" id="2712223"/>
    <lineage>
        <taxon>Bacteria</taxon>
        <taxon>Bacillati</taxon>
        <taxon>Actinomycetota</taxon>
        <taxon>Actinomycetes</taxon>
        <taxon>Propionibacteriales</taxon>
        <taxon>Nocardioidaceae</taxon>
        <taxon>Nocardioides</taxon>
    </lineage>
</organism>